<dbReference type="GO" id="GO:0008409">
    <property type="term" value="F:5'-3' exonuclease activity"/>
    <property type="evidence" value="ECO:0007669"/>
    <property type="project" value="UniProtKB-UniRule"/>
</dbReference>
<feature type="binding site" evidence="10">
    <location>
        <position position="819"/>
    </location>
    <ligand>
        <name>[4Fe-4S] cluster</name>
        <dbReference type="ChEBI" id="CHEBI:49883"/>
    </ligand>
</feature>
<keyword evidence="10" id="KW-0004">4Fe-4S</keyword>
<feature type="binding site" evidence="10">
    <location>
        <position position="1148"/>
    </location>
    <ligand>
        <name>[4Fe-4S] cluster</name>
        <dbReference type="ChEBI" id="CHEBI:49883"/>
    </ligand>
</feature>
<reference evidence="14" key="1">
    <citation type="submission" date="2016-09" db="EMBL/GenBank/DDBJ databases">
        <authorList>
            <person name="Gulvik C.A."/>
        </authorList>
    </citation>
    <scope>NUCLEOTIDE SEQUENCE [LARGE SCALE GENOMIC DNA]</scope>
    <source>
        <strain evidence="14">LMG 26676</strain>
    </source>
</reference>
<dbReference type="InterPro" id="IPR014141">
    <property type="entry name" value="DNA_helicase_suRexB"/>
</dbReference>
<keyword evidence="5 10" id="KW-0347">Helicase</keyword>
<feature type="domain" description="ATP-dependent helicase/deoxyribonuclease subunit B N-terminal" evidence="12">
    <location>
        <begin position="5"/>
        <end position="297"/>
    </location>
</feature>
<evidence type="ECO:0000313" key="14">
    <source>
        <dbReference type="Proteomes" id="UP000094469"/>
    </source>
</evidence>
<name>A0A1E5H9Y8_9ENTE</name>
<keyword evidence="2 10" id="KW-0547">Nucleotide-binding</keyword>
<evidence type="ECO:0000256" key="8">
    <source>
        <dbReference type="ARBA" id="ARBA00023125"/>
    </source>
</evidence>
<evidence type="ECO:0000256" key="1">
    <source>
        <dbReference type="ARBA" id="ARBA00022722"/>
    </source>
</evidence>
<evidence type="ECO:0000256" key="9">
    <source>
        <dbReference type="ARBA" id="ARBA00023204"/>
    </source>
</evidence>
<evidence type="ECO:0000256" key="2">
    <source>
        <dbReference type="ARBA" id="ARBA00022741"/>
    </source>
</evidence>
<dbReference type="OrthoDB" id="9758506at2"/>
<organism evidence="13 14">
    <name type="scientific">Enterococcus ureilyticus</name>
    <dbReference type="NCBI Taxonomy" id="1131292"/>
    <lineage>
        <taxon>Bacteria</taxon>
        <taxon>Bacillati</taxon>
        <taxon>Bacillota</taxon>
        <taxon>Bacilli</taxon>
        <taxon>Lactobacillales</taxon>
        <taxon>Enterococcaceae</taxon>
        <taxon>Enterococcus</taxon>
    </lineage>
</organism>
<dbReference type="PANTHER" id="PTHR30591:SF1">
    <property type="entry name" value="RECBCD ENZYME SUBUNIT RECC"/>
    <property type="match status" value="1"/>
</dbReference>
<accession>A0A1E5H9Y8</accession>
<keyword evidence="6 10" id="KW-0269">Exonuclease</keyword>
<feature type="domain" description="PD-(D/E)XK endonuclease-like" evidence="11">
    <location>
        <begin position="808"/>
        <end position="1155"/>
    </location>
</feature>
<keyword evidence="10" id="KW-0479">Metal-binding</keyword>
<dbReference type="EMBL" id="MIKC01000038">
    <property type="protein sequence ID" value="OEG21744.1"/>
    <property type="molecule type" value="Genomic_DNA"/>
</dbReference>
<keyword evidence="8 10" id="KW-0238">DNA-binding</keyword>
<proteinExistence type="inferred from homology"/>
<dbReference type="STRING" id="1131292.BCR24_05525"/>
<dbReference type="PANTHER" id="PTHR30591">
    <property type="entry name" value="RECBCD ENZYME SUBUNIT RECC"/>
    <property type="match status" value="1"/>
</dbReference>
<evidence type="ECO:0000256" key="5">
    <source>
        <dbReference type="ARBA" id="ARBA00022806"/>
    </source>
</evidence>
<dbReference type="GO" id="GO:0016817">
    <property type="term" value="F:hydrolase activity, acting on acid anhydrides"/>
    <property type="evidence" value="ECO:0007669"/>
    <property type="project" value="InterPro"/>
</dbReference>
<evidence type="ECO:0000259" key="12">
    <source>
        <dbReference type="Pfam" id="PF21445"/>
    </source>
</evidence>
<dbReference type="GO" id="GO:0051539">
    <property type="term" value="F:4 iron, 4 sulfur cluster binding"/>
    <property type="evidence" value="ECO:0007669"/>
    <property type="project" value="UniProtKB-KW"/>
</dbReference>
<evidence type="ECO:0000256" key="4">
    <source>
        <dbReference type="ARBA" id="ARBA00022801"/>
    </source>
</evidence>
<comment type="function">
    <text evidence="10">The heterodimer acts as both an ATP-dependent DNA helicase and an ATP-dependent, dual-direction single-stranded exonuclease. Recognizes the chi site generating a DNA molecule suitable for the initiation of homologous recombination. This subunit has 5' -&gt; 3' nuclease activity but not helicase activity.</text>
</comment>
<gene>
    <name evidence="10" type="primary">rexB</name>
    <name evidence="13" type="ORF">BCR24_05525</name>
</gene>
<sequence length="1192" mass="138919">MSLQFIRGTAEMDLEEELLQASNKWLLADDKHEVFYLVPNHMKFEQEINALKRLKNIQSNHSDSIATMRFQVFSFYRLAWYYLQHTQYYSSEILTEAGAAMVFRKILSENEEELNVFRGEVNKSGFIQQLFDLYQEMKEGNIDLEELFSQLSGSNSDSKEQDLQLKIKDIKLIFSKFEVMMSQYGIKSAEIINYLTEYLESKDLSNVLFVINGYHNFSARELKLIETLMRRGGEVKISLVVDKKYPNEVPTMMNLFYETGTTYHKLYQLARKSSTAILPDYIEKNHFLVADNSLQTLGNYWIEAQESRPKRRQAQVTDEHLQFWCAENPKEEINHIAKEIRRLVVEENYRYKDIQLLTRELDSYETLIEPLFTLHEIPVYLDRDMAMEQHPLVEFIQSVFSIHNYHYRYRDVLRFLRTELFFPIADQLSLEEWQTERDEWRRKIDVTENVVLAYGYEGYHWETDKDWHFIRYDFEADQQDNTELIEKDANIVRQMIQNHIPAFFKKLESAETGIEAADYFYRFLVSNGVEKQLMMWRTQAIERGQLEAARNHEQTWEALMNLLDEYVTIYGAELFDLDTFEEIFSSGLEGLRYNKVPTAIDQVQVRAIDLARPGQAKVVFVIGLTDQVFPQKFDNKTLLSDEERQFVNGHLEEGQFLLNDTRKSIAKEPFIAYIMFASATERLYFSYPSVKDTSKDVKVSSYLVNIQNDLGVKIQSKNALMITDDEQASLEHVGTYRTLISDLTNLKRQKKETHEGIRPLWLLLERELMEHSYASLAQHIFESLGHQNLPENLTDSLAEDLYGKQIYTSVSRMESFYRCQYQYFARFGLGLKERDVFGLSPAATGDFFHEALDQFFKLLIMQKKQLSELTDREVSEFTEQILNVVFGEIKFSILDSSSRMNYIRYQLGQTIKKVSWALRRQSERSGMSAVQTEVLFGQIASQKGIKGLELPLKNGGNISVRGKIDRLDQLVTPESVYLGVVDYKSSHKKFNITEAYYGLAMQMLTYLDVALMDAVNLVGQPAKPAGSFYLHVHNPILPFETNDKKEQQLLKKFQYDGLLLNDPILLENLDKSLQAKQSSLIFPIEESAKEIIKPGRRQEDKFVTEPELDALLNHNRSKFIEAGNKVTSGEIDLNPAYQGKERIACRFCPFRSVCNFDVMLKENNYNRIETLSKKEVMDRLVENEQEGGAGDE</sequence>
<feature type="binding site" evidence="10">
    <location>
        <position position="1154"/>
    </location>
    <ligand>
        <name>[4Fe-4S] cluster</name>
        <dbReference type="ChEBI" id="CHEBI:49883"/>
    </ligand>
</feature>
<dbReference type="AlphaFoldDB" id="A0A1E5H9Y8"/>
<dbReference type="SUPFAM" id="SSF52540">
    <property type="entry name" value="P-loop containing nucleoside triphosphate hydrolases"/>
    <property type="match status" value="1"/>
</dbReference>
<dbReference type="GO" id="GO:0000724">
    <property type="term" value="P:double-strand break repair via homologous recombination"/>
    <property type="evidence" value="ECO:0007669"/>
    <property type="project" value="UniProtKB-UniRule"/>
</dbReference>
<dbReference type="Gene3D" id="3.40.50.300">
    <property type="entry name" value="P-loop containing nucleotide triphosphate hydrolases"/>
    <property type="match status" value="3"/>
</dbReference>
<dbReference type="EC" id="3.1.-.-" evidence="10"/>
<dbReference type="Gene3D" id="3.90.320.10">
    <property type="match status" value="1"/>
</dbReference>
<comment type="cofactor">
    <cofactor evidence="10">
        <name>[4Fe-4S] cluster</name>
        <dbReference type="ChEBI" id="CHEBI:49883"/>
    </cofactor>
    <text evidence="10">Binds 1 [4Fe-4S] cluster.</text>
</comment>
<dbReference type="GO" id="GO:0003690">
    <property type="term" value="F:double-stranded DNA binding"/>
    <property type="evidence" value="ECO:0007669"/>
    <property type="project" value="UniProtKB-UniRule"/>
</dbReference>
<comment type="miscellaneous">
    <text evidence="10">Despite having helicase-like domains, this subunit does not have helicase activity.</text>
</comment>
<dbReference type="HAMAP" id="MF_01453">
    <property type="entry name" value="AddB_type2"/>
    <property type="match status" value="1"/>
</dbReference>
<evidence type="ECO:0000313" key="13">
    <source>
        <dbReference type="EMBL" id="OEG21744.1"/>
    </source>
</evidence>
<dbReference type="InterPro" id="IPR038726">
    <property type="entry name" value="PDDEXK_AddAB-type"/>
</dbReference>
<dbReference type="Proteomes" id="UP000094469">
    <property type="component" value="Unassembled WGS sequence"/>
</dbReference>
<keyword evidence="4 10" id="KW-0378">Hydrolase</keyword>
<comment type="cofactor">
    <cofactor evidence="10">
        <name>Mg(2+)</name>
        <dbReference type="ChEBI" id="CHEBI:18420"/>
    </cofactor>
</comment>
<evidence type="ECO:0000256" key="6">
    <source>
        <dbReference type="ARBA" id="ARBA00022839"/>
    </source>
</evidence>
<dbReference type="GO" id="GO:0004386">
    <property type="term" value="F:helicase activity"/>
    <property type="evidence" value="ECO:0007669"/>
    <property type="project" value="UniProtKB-KW"/>
</dbReference>
<dbReference type="InterPro" id="IPR011604">
    <property type="entry name" value="PDDEXK-like_dom_sf"/>
</dbReference>
<comment type="subunit">
    <text evidence="10">Heterodimer of AddA and RexB.</text>
</comment>
<dbReference type="InterPro" id="IPR027417">
    <property type="entry name" value="P-loop_NTPase"/>
</dbReference>
<dbReference type="GO" id="GO:0005524">
    <property type="term" value="F:ATP binding"/>
    <property type="evidence" value="ECO:0007669"/>
    <property type="project" value="UniProtKB-UniRule"/>
</dbReference>
<keyword evidence="14" id="KW-1185">Reference proteome</keyword>
<keyword evidence="10" id="KW-0408">Iron</keyword>
<dbReference type="RefSeq" id="WP_069640729.1">
    <property type="nucleotide sequence ID" value="NZ_JAFBEZ010000004.1"/>
</dbReference>
<comment type="caution">
    <text evidence="13">The sequence shown here is derived from an EMBL/GenBank/DDBJ whole genome shotgun (WGS) entry which is preliminary data.</text>
</comment>
<evidence type="ECO:0000256" key="7">
    <source>
        <dbReference type="ARBA" id="ARBA00022840"/>
    </source>
</evidence>
<dbReference type="InterPro" id="IPR049035">
    <property type="entry name" value="ADDB_N"/>
</dbReference>
<dbReference type="GO" id="GO:0046872">
    <property type="term" value="F:metal ion binding"/>
    <property type="evidence" value="ECO:0007669"/>
    <property type="project" value="UniProtKB-KW"/>
</dbReference>
<keyword evidence="1 10" id="KW-0540">Nuclease</keyword>
<evidence type="ECO:0000259" key="11">
    <source>
        <dbReference type="Pfam" id="PF12705"/>
    </source>
</evidence>
<comment type="similarity">
    <text evidence="10">Belongs to the helicase family. AddB/RexB type 2 subfamily.</text>
</comment>
<keyword evidence="3 10" id="KW-0227">DNA damage</keyword>
<keyword evidence="7 10" id="KW-0067">ATP-binding</keyword>
<dbReference type="Pfam" id="PF12705">
    <property type="entry name" value="PDDEXK_1"/>
    <property type="match status" value="1"/>
</dbReference>
<keyword evidence="9 10" id="KW-0234">DNA repair</keyword>
<evidence type="ECO:0000256" key="3">
    <source>
        <dbReference type="ARBA" id="ARBA00022763"/>
    </source>
</evidence>
<evidence type="ECO:0000256" key="10">
    <source>
        <dbReference type="HAMAP-Rule" id="MF_01453"/>
    </source>
</evidence>
<keyword evidence="10" id="KW-0411">Iron-sulfur</keyword>
<dbReference type="Pfam" id="PF21445">
    <property type="entry name" value="ADDB_N"/>
    <property type="match status" value="1"/>
</dbReference>
<protein>
    <recommendedName>
        <fullName evidence="10">ATP-dependent helicase/deoxyribonuclease subunit B</fullName>
        <ecNumber evidence="10">3.1.-.-</ecNumber>
    </recommendedName>
    <alternativeName>
        <fullName evidence="10">ATP-dependent helicase/nuclease subunit RexB</fullName>
    </alternativeName>
</protein>